<evidence type="ECO:0000256" key="3">
    <source>
        <dbReference type="PIRSR" id="PIRSR000097-3"/>
    </source>
</evidence>
<organism evidence="5">
    <name type="scientific">Schistocephalus solidus</name>
    <name type="common">Tapeworm</name>
    <dbReference type="NCBI Taxonomy" id="70667"/>
    <lineage>
        <taxon>Eukaryota</taxon>
        <taxon>Metazoa</taxon>
        <taxon>Spiralia</taxon>
        <taxon>Lophotrochozoa</taxon>
        <taxon>Platyhelminthes</taxon>
        <taxon>Cestoda</taxon>
        <taxon>Eucestoda</taxon>
        <taxon>Diphyllobothriidea</taxon>
        <taxon>Diphyllobothriidae</taxon>
        <taxon>Schistocephalus</taxon>
    </lineage>
</organism>
<accession>A0A0X3PT82</accession>
<dbReference type="GO" id="GO:0016491">
    <property type="term" value="F:oxidoreductase activity"/>
    <property type="evidence" value="ECO:0007669"/>
    <property type="project" value="InterPro"/>
</dbReference>
<dbReference type="PIRSF" id="PIRSF000097">
    <property type="entry name" value="AKR"/>
    <property type="match status" value="1"/>
</dbReference>
<dbReference type="AlphaFoldDB" id="A0A0X3PT82"/>
<dbReference type="Pfam" id="PF00248">
    <property type="entry name" value="Aldo_ket_red"/>
    <property type="match status" value="1"/>
</dbReference>
<dbReference type="Gene3D" id="3.20.20.100">
    <property type="entry name" value="NADP-dependent oxidoreductase domain"/>
    <property type="match status" value="1"/>
</dbReference>
<reference evidence="5" key="1">
    <citation type="submission" date="2016-01" db="EMBL/GenBank/DDBJ databases">
        <title>Reference transcriptome for the parasite Schistocephalus solidus: insights into the molecular evolution of parasitism.</title>
        <authorList>
            <person name="Hebert F.O."/>
            <person name="Grambauer S."/>
            <person name="Barber I."/>
            <person name="Landry C.R."/>
            <person name="Aubin-Horth N."/>
        </authorList>
    </citation>
    <scope>NUCLEOTIDE SEQUENCE</scope>
</reference>
<dbReference type="PROSITE" id="PS00798">
    <property type="entry name" value="ALDOKETO_REDUCTASE_1"/>
    <property type="match status" value="1"/>
</dbReference>
<dbReference type="InterPro" id="IPR036812">
    <property type="entry name" value="NAD(P)_OxRdtase_dom_sf"/>
</dbReference>
<evidence type="ECO:0000313" key="5">
    <source>
        <dbReference type="EMBL" id="JAP50386.1"/>
    </source>
</evidence>
<proteinExistence type="predicted"/>
<evidence type="ECO:0000259" key="4">
    <source>
        <dbReference type="Pfam" id="PF00248"/>
    </source>
</evidence>
<protein>
    <submittedName>
        <fullName evidence="5">Alcohol dehydrogenase [NADP(+)] A</fullName>
    </submittedName>
</protein>
<feature type="binding site" evidence="2">
    <location>
        <position position="113"/>
    </location>
    <ligand>
        <name>substrate</name>
    </ligand>
</feature>
<dbReference type="PANTHER" id="PTHR43827">
    <property type="entry name" value="2,5-DIKETO-D-GLUCONIC ACID REDUCTASE"/>
    <property type="match status" value="1"/>
</dbReference>
<evidence type="ECO:0000256" key="2">
    <source>
        <dbReference type="PIRSR" id="PIRSR000097-2"/>
    </source>
</evidence>
<dbReference type="SUPFAM" id="SSF51430">
    <property type="entry name" value="NAD(P)-linked oxidoreductase"/>
    <property type="match status" value="1"/>
</dbReference>
<feature type="domain" description="NADP-dependent oxidoreductase" evidence="4">
    <location>
        <begin position="19"/>
        <end position="307"/>
    </location>
</feature>
<dbReference type="PRINTS" id="PR00069">
    <property type="entry name" value="ALDKETRDTASE"/>
</dbReference>
<feature type="site" description="Lowers pKa of active site Tyr" evidence="3">
    <location>
        <position position="80"/>
    </location>
</feature>
<dbReference type="EMBL" id="GEEE01012839">
    <property type="protein sequence ID" value="JAP50386.1"/>
    <property type="molecule type" value="Transcribed_RNA"/>
</dbReference>
<dbReference type="InterPro" id="IPR018170">
    <property type="entry name" value="Aldo/ket_reductase_CS"/>
</dbReference>
<dbReference type="InterPro" id="IPR023210">
    <property type="entry name" value="NADP_OxRdtase_dom"/>
</dbReference>
<name>A0A0X3PT82_SCHSO</name>
<sequence>MITCPCIKLQDGNKVPLVGLGTAQTFDDVAQAAVTCALDAGYRLIDTAAYYDNEIAIGRALREKFLSSSLQREDVFVTTKLWNTNHGVENVRRACERSLRRLGLSYIDLYLVHWPMGFTPSEEEFKGGDCAADETWSYNQGEFLRDFHRAQPVDPTPLEDTWKEMEKLVDAGLVKSLGLANFNRSQIERILKICRIRPQMLQVELSVHFMNWDIVEFAKSVGMQVTGYATLGSPALAGGVPSPMYEPHVKEIALRHHKTPSQVLIRHMLQLGICTIPKSVNPKRIIENFNVFDFELTPEEVQTLSTCGRNERLFKALAWKSHPEYPFTEEAPK</sequence>
<dbReference type="FunFam" id="3.20.20.100:FF:000029">
    <property type="entry name" value="Aldo-keto reductase"/>
    <property type="match status" value="1"/>
</dbReference>
<evidence type="ECO:0000256" key="1">
    <source>
        <dbReference type="PIRSR" id="PIRSR000097-1"/>
    </source>
</evidence>
<gene>
    <name evidence="5" type="primary">A1A1A</name>
    <name evidence="5" type="ORF">TR124387</name>
</gene>
<feature type="active site" description="Proton donor" evidence="1">
    <location>
        <position position="51"/>
    </location>
</feature>
<dbReference type="PROSITE" id="PS00063">
    <property type="entry name" value="ALDOKETO_REDUCTASE_3"/>
    <property type="match status" value="1"/>
</dbReference>
<dbReference type="PANTHER" id="PTHR43827:SF14">
    <property type="entry name" value="NADP-DEPENDENT OXIDOREDUCTASE DOMAIN-CONTAINING PROTEIN"/>
    <property type="match status" value="1"/>
</dbReference>
<dbReference type="InterPro" id="IPR020471">
    <property type="entry name" value="AKR"/>
</dbReference>